<dbReference type="AlphaFoldDB" id="A0A915CWI1"/>
<reference evidence="2" key="1">
    <citation type="submission" date="2022-11" db="UniProtKB">
        <authorList>
            <consortium name="WormBaseParasite"/>
        </authorList>
    </citation>
    <scope>IDENTIFICATION</scope>
</reference>
<dbReference type="WBParaSite" id="jg13343">
    <property type="protein sequence ID" value="jg13343"/>
    <property type="gene ID" value="jg13343"/>
</dbReference>
<evidence type="ECO:0000313" key="2">
    <source>
        <dbReference type="WBParaSite" id="jg13343"/>
    </source>
</evidence>
<organism evidence="1 2">
    <name type="scientific">Ditylenchus dipsaci</name>
    <dbReference type="NCBI Taxonomy" id="166011"/>
    <lineage>
        <taxon>Eukaryota</taxon>
        <taxon>Metazoa</taxon>
        <taxon>Ecdysozoa</taxon>
        <taxon>Nematoda</taxon>
        <taxon>Chromadorea</taxon>
        <taxon>Rhabditida</taxon>
        <taxon>Tylenchina</taxon>
        <taxon>Tylenchomorpha</taxon>
        <taxon>Sphaerularioidea</taxon>
        <taxon>Anguinidae</taxon>
        <taxon>Anguininae</taxon>
        <taxon>Ditylenchus</taxon>
    </lineage>
</organism>
<protein>
    <submittedName>
        <fullName evidence="2">GIY-YIG homing endonuclease</fullName>
    </submittedName>
</protein>
<keyword evidence="1" id="KW-1185">Reference proteome</keyword>
<sequence length="190" mass="21746">MAPVSKCLMRSAYCLGPADSDSDSVSSGSSATKVSERFEHLLPGEPASYGTGYVIVYVPDQRDSKSAIIYAGISGHSAKSERQASQQWSNRLFTHAKSHLFQKYKEIKFYKVLERASIVAIRHWEFSTIYAKNLIDSTVTQYPMDRPYNEDYYLELRNNEYPLQYLDTETITPQQANEWMSKAYAEIFVH</sequence>
<accession>A0A915CWI1</accession>
<proteinExistence type="predicted"/>
<dbReference type="Proteomes" id="UP000887574">
    <property type="component" value="Unplaced"/>
</dbReference>
<evidence type="ECO:0000313" key="1">
    <source>
        <dbReference type="Proteomes" id="UP000887574"/>
    </source>
</evidence>
<name>A0A915CWI1_9BILA</name>